<evidence type="ECO:0000313" key="3">
    <source>
        <dbReference type="Proteomes" id="UP000813462"/>
    </source>
</evidence>
<name>A0A978UBI0_ZIZJJ</name>
<dbReference type="EMBL" id="JAEACU010000012">
    <property type="protein sequence ID" value="KAH7512123.1"/>
    <property type="molecule type" value="Genomic_DNA"/>
</dbReference>
<dbReference type="AlphaFoldDB" id="A0A978UBI0"/>
<dbReference type="PANTHER" id="PTHR21493">
    <property type="entry name" value="CGI-141-RELATED/LIPASE CONTAINING PROTEIN"/>
    <property type="match status" value="1"/>
</dbReference>
<proteinExistence type="predicted"/>
<sequence length="144" mass="17187">MVSFELNDQKKIGAGLTTFGIIFSFLGLIFLFDKKLLAVGNFVPFLFFLLLACFPLHKWCLILLYCHFKSDPLPLRLVFIDWIEVHHAIPRKTAKYKGNDIVWCWLLVCRNRLAYIRHDFGRVWFLHALQFSDRYYDQDRRMPI</sequence>
<feature type="transmembrane region" description="Helical" evidence="1">
    <location>
        <begin position="12"/>
        <end position="32"/>
    </location>
</feature>
<gene>
    <name evidence="2" type="ORF">FEM48_Zijuj12G0057200</name>
</gene>
<accession>A0A978UBI0</accession>
<keyword evidence="1" id="KW-1133">Transmembrane helix</keyword>
<feature type="transmembrane region" description="Helical" evidence="1">
    <location>
        <begin position="44"/>
        <end position="66"/>
    </location>
</feature>
<evidence type="ECO:0000256" key="1">
    <source>
        <dbReference type="SAM" id="Phobius"/>
    </source>
</evidence>
<dbReference type="GO" id="GO:0006888">
    <property type="term" value="P:endoplasmic reticulum to Golgi vesicle-mediated transport"/>
    <property type="evidence" value="ECO:0007669"/>
    <property type="project" value="InterPro"/>
</dbReference>
<evidence type="ECO:0000313" key="2">
    <source>
        <dbReference type="EMBL" id="KAH7512123.1"/>
    </source>
</evidence>
<dbReference type="InterPro" id="IPR045176">
    <property type="entry name" value="Got1"/>
</dbReference>
<protein>
    <submittedName>
        <fullName evidence="2">Uncharacterized protein</fullName>
    </submittedName>
</protein>
<dbReference type="GO" id="GO:0042147">
    <property type="term" value="P:retrograde transport, endosome to Golgi"/>
    <property type="evidence" value="ECO:0007669"/>
    <property type="project" value="InterPro"/>
</dbReference>
<dbReference type="PANTHER" id="PTHR21493:SF9">
    <property type="entry name" value="GOLGI TRANSPORT PROTEIN 1-RELATED"/>
    <property type="match status" value="1"/>
</dbReference>
<comment type="caution">
    <text evidence="2">The sequence shown here is derived from an EMBL/GenBank/DDBJ whole genome shotgun (WGS) entry which is preliminary data.</text>
</comment>
<keyword evidence="1" id="KW-0812">Transmembrane</keyword>
<dbReference type="GO" id="GO:0005829">
    <property type="term" value="C:cytosol"/>
    <property type="evidence" value="ECO:0007669"/>
    <property type="project" value="GOC"/>
</dbReference>
<reference evidence="2" key="1">
    <citation type="journal article" date="2021" name="Front. Plant Sci.">
        <title>Chromosome-Scale Genome Assembly for Chinese Sour Jujube and Insights Into Its Genome Evolution and Domestication Signature.</title>
        <authorList>
            <person name="Shen L.-Y."/>
            <person name="Luo H."/>
            <person name="Wang X.-L."/>
            <person name="Wang X.-M."/>
            <person name="Qiu X.-J."/>
            <person name="Liu H."/>
            <person name="Zhou S.-S."/>
            <person name="Jia K.-H."/>
            <person name="Nie S."/>
            <person name="Bao Y.-T."/>
            <person name="Zhang R.-G."/>
            <person name="Yun Q.-Z."/>
            <person name="Chai Y.-H."/>
            <person name="Lu J.-Y."/>
            <person name="Li Y."/>
            <person name="Zhao S.-W."/>
            <person name="Mao J.-F."/>
            <person name="Jia S.-G."/>
            <person name="Mao Y.-M."/>
        </authorList>
    </citation>
    <scope>NUCLEOTIDE SEQUENCE</scope>
    <source>
        <strain evidence="2">AT0</strain>
        <tissue evidence="2">Leaf</tissue>
    </source>
</reference>
<dbReference type="Proteomes" id="UP000813462">
    <property type="component" value="Unassembled WGS sequence"/>
</dbReference>
<organism evidence="2 3">
    <name type="scientific">Ziziphus jujuba var. spinosa</name>
    <dbReference type="NCBI Taxonomy" id="714518"/>
    <lineage>
        <taxon>Eukaryota</taxon>
        <taxon>Viridiplantae</taxon>
        <taxon>Streptophyta</taxon>
        <taxon>Embryophyta</taxon>
        <taxon>Tracheophyta</taxon>
        <taxon>Spermatophyta</taxon>
        <taxon>Magnoliopsida</taxon>
        <taxon>eudicotyledons</taxon>
        <taxon>Gunneridae</taxon>
        <taxon>Pentapetalae</taxon>
        <taxon>rosids</taxon>
        <taxon>fabids</taxon>
        <taxon>Rosales</taxon>
        <taxon>Rhamnaceae</taxon>
        <taxon>Paliureae</taxon>
        <taxon>Ziziphus</taxon>
    </lineage>
</organism>
<keyword evidence="1" id="KW-0472">Membrane</keyword>